<gene>
    <name evidence="7" type="ORF">MKK02DRAFT_36708</name>
</gene>
<protein>
    <recommendedName>
        <fullName evidence="6">Bms1-type G domain-containing protein</fullName>
    </recommendedName>
</protein>
<dbReference type="GO" id="GO:0030688">
    <property type="term" value="C:preribosome, small subunit precursor"/>
    <property type="evidence" value="ECO:0007669"/>
    <property type="project" value="TreeGrafter"/>
</dbReference>
<feature type="region of interest" description="Disordered" evidence="5">
    <location>
        <begin position="414"/>
        <end position="444"/>
    </location>
</feature>
<comment type="subcellular location">
    <subcellularLocation>
        <location evidence="1">Nucleus</location>
        <location evidence="1">Nucleolus</location>
    </subcellularLocation>
</comment>
<dbReference type="PANTHER" id="PTHR12858:SF1">
    <property type="entry name" value="PRE-RRNA-PROCESSING PROTEIN TSR1 HOMOLOG"/>
    <property type="match status" value="1"/>
</dbReference>
<dbReference type="SMART" id="SM00785">
    <property type="entry name" value="AARP2CN"/>
    <property type="match status" value="1"/>
</dbReference>
<dbReference type="GeneID" id="77728685"/>
<feature type="compositionally biased region" description="Acidic residues" evidence="5">
    <location>
        <begin position="419"/>
        <end position="444"/>
    </location>
</feature>
<feature type="region of interest" description="Disordered" evidence="5">
    <location>
        <begin position="1"/>
        <end position="66"/>
    </location>
</feature>
<dbReference type="InterPro" id="IPR007034">
    <property type="entry name" value="BMS1_TSR1_C"/>
</dbReference>
<evidence type="ECO:0000313" key="8">
    <source>
        <dbReference type="Proteomes" id="UP001164286"/>
    </source>
</evidence>
<reference evidence="7" key="1">
    <citation type="journal article" date="2022" name="G3 (Bethesda)">
        <title>High quality genome of the basidiomycete yeast Dioszegia hungarica PDD-24b-2 isolated from cloud water.</title>
        <authorList>
            <person name="Jarrige D."/>
            <person name="Haridas S."/>
            <person name="Bleykasten-Grosshans C."/>
            <person name="Joly M."/>
            <person name="Nadalig T."/>
            <person name="Sancelme M."/>
            <person name="Vuilleumier S."/>
            <person name="Grigoriev I.V."/>
            <person name="Amato P."/>
            <person name="Bringel F."/>
        </authorList>
    </citation>
    <scope>NUCLEOTIDE SEQUENCE</scope>
    <source>
        <strain evidence="7">PDD-24b-2</strain>
    </source>
</reference>
<sequence length="831" mass="91279">MSTSHSHRPTLKQNNKNFKSKHSSKGSLKAAAKGKIVSSSISTKGGKQLASATKKARLNANAQKRELKRRNVSEDVKFFSTSSGGGSVPRIITVIPLISNLLPRRFLLDLLPSLGLPPSELAEVISTVRSTGTYLIRAPRFKTTLQINVLPPLSVYAALDAALVSDYVVLLMSSTREVQLEGEAVLRCLQAQCGGVEIVPVVQAPEDEPITPQTRTGIHKSLLSFSRYFFPSAEKVHSADTPSESALLARALCEATPKTSRDEGRAYLVAEGSEGVKWVPGPDGVEGGEELGSLEVTGTIRGGCLSADRLGHIPGQGDFQILRGPPSSLALAAKPHQKAALMSIDESTPSLSSPGENADDLTATNVPDPLANEQTWPTEEEMEGAGPSRLGGEDGVRTKRVPKGTSAYQAAWIIGEDGGAGDDDDEDDDEDGEDMDEDDGLDGIDENAARFLGDGEETEEIELDSRRSEVHRDLDPEQEEREYAVYLKARARAAEEDQAFPDEIDTPRHIPARTRFQRFRGLKSFRTSPWDPYENLPEDYARIFQFESWGGTRKRVEREGREVGIKAGTRVTVVLKNVPKRVLENHNPALPFILHGLLQHEHKQSVIHFVVQRNTEYEEPVKAKDPLILCVGARRYTVRPVYSQHIRGGGRGVNNVHKSEKYLRPGQATVATCFGPITFGKAGVVLLKDEGEDQVPSLVAMGTPLPPDPTRIAAKRLILTGHPFKIHKKTATIRYMFFDRDDVDFFKPIELHTKLGKTGHITEALGTHGYFKAHFDGPIQGMDTVCMNLYKRQFPKWSEEFTPPAITEIVDRTGRPDEEEAGEGDGMDVEE</sequence>
<organism evidence="7 8">
    <name type="scientific">Dioszegia hungarica</name>
    <dbReference type="NCBI Taxonomy" id="4972"/>
    <lineage>
        <taxon>Eukaryota</taxon>
        <taxon>Fungi</taxon>
        <taxon>Dikarya</taxon>
        <taxon>Basidiomycota</taxon>
        <taxon>Agaricomycotina</taxon>
        <taxon>Tremellomycetes</taxon>
        <taxon>Tremellales</taxon>
        <taxon>Bulleribasidiaceae</taxon>
        <taxon>Dioszegia</taxon>
    </lineage>
</organism>
<feature type="compositionally biased region" description="Acidic residues" evidence="5">
    <location>
        <begin position="817"/>
        <end position="831"/>
    </location>
</feature>
<keyword evidence="2" id="KW-0690">Ribosome biogenesis</keyword>
<dbReference type="AlphaFoldDB" id="A0AA38H729"/>
<dbReference type="GO" id="GO:0034511">
    <property type="term" value="F:U3 snoRNA binding"/>
    <property type="evidence" value="ECO:0007669"/>
    <property type="project" value="TreeGrafter"/>
</dbReference>
<dbReference type="GO" id="GO:0003924">
    <property type="term" value="F:GTPase activity"/>
    <property type="evidence" value="ECO:0007669"/>
    <property type="project" value="TreeGrafter"/>
</dbReference>
<feature type="region of interest" description="Disordered" evidence="5">
    <location>
        <begin position="344"/>
        <end position="396"/>
    </location>
</feature>
<dbReference type="PROSITE" id="PS51714">
    <property type="entry name" value="G_BMS1"/>
    <property type="match status" value="1"/>
</dbReference>
<dbReference type="InterPro" id="IPR039761">
    <property type="entry name" value="Bms1/Tsr1"/>
</dbReference>
<proteinExistence type="inferred from homology"/>
<evidence type="ECO:0000259" key="6">
    <source>
        <dbReference type="PROSITE" id="PS51714"/>
    </source>
</evidence>
<dbReference type="RefSeq" id="XP_052945247.1">
    <property type="nucleotide sequence ID" value="XM_053089480.1"/>
</dbReference>
<evidence type="ECO:0000256" key="5">
    <source>
        <dbReference type="SAM" id="MobiDB-lite"/>
    </source>
</evidence>
<keyword evidence="3" id="KW-0539">Nucleus</keyword>
<dbReference type="Pfam" id="PF08142">
    <property type="entry name" value="AARP2CN"/>
    <property type="match status" value="1"/>
</dbReference>
<feature type="compositionally biased region" description="Polar residues" evidence="5">
    <location>
        <begin position="345"/>
        <end position="355"/>
    </location>
</feature>
<evidence type="ECO:0000256" key="4">
    <source>
        <dbReference type="ARBA" id="ARBA00038288"/>
    </source>
</evidence>
<feature type="compositionally biased region" description="Basic residues" evidence="5">
    <location>
        <begin position="1"/>
        <end position="10"/>
    </location>
</feature>
<dbReference type="GO" id="GO:0000479">
    <property type="term" value="P:endonucleolytic cleavage of tricistronic rRNA transcript (SSU-rRNA, 5.8S rRNA, LSU-rRNA)"/>
    <property type="evidence" value="ECO:0007669"/>
    <property type="project" value="TreeGrafter"/>
</dbReference>
<evidence type="ECO:0000256" key="2">
    <source>
        <dbReference type="ARBA" id="ARBA00022517"/>
    </source>
</evidence>
<dbReference type="Pfam" id="PF22298">
    <property type="entry name" value="Tsr1_G-like"/>
    <property type="match status" value="1"/>
</dbReference>
<accession>A0AA38H729</accession>
<feature type="region of interest" description="Disordered" evidence="5">
    <location>
        <begin position="805"/>
        <end position="831"/>
    </location>
</feature>
<dbReference type="GO" id="GO:0000462">
    <property type="term" value="P:maturation of SSU-rRNA from tricistronic rRNA transcript (SSU-rRNA, 5.8S rRNA, LSU-rRNA)"/>
    <property type="evidence" value="ECO:0007669"/>
    <property type="project" value="TreeGrafter"/>
</dbReference>
<dbReference type="InterPro" id="IPR030387">
    <property type="entry name" value="G_Bms1/Tsr1_dom"/>
</dbReference>
<dbReference type="GO" id="GO:0005525">
    <property type="term" value="F:GTP binding"/>
    <property type="evidence" value="ECO:0007669"/>
    <property type="project" value="TreeGrafter"/>
</dbReference>
<comment type="similarity">
    <text evidence="4">Belongs to the TRAFAC class translation factor GTPase superfamily. Bms1-like GTPase family. TSR1 subfamily.</text>
</comment>
<evidence type="ECO:0000256" key="1">
    <source>
        <dbReference type="ARBA" id="ARBA00004604"/>
    </source>
</evidence>
<dbReference type="Proteomes" id="UP001164286">
    <property type="component" value="Unassembled WGS sequence"/>
</dbReference>
<dbReference type="PANTHER" id="PTHR12858">
    <property type="entry name" value="RIBOSOME BIOGENESIS PROTEIN"/>
    <property type="match status" value="1"/>
</dbReference>
<feature type="domain" description="Bms1-type G" evidence="6">
    <location>
        <begin position="88"/>
        <end position="258"/>
    </location>
</feature>
<evidence type="ECO:0000256" key="3">
    <source>
        <dbReference type="ARBA" id="ARBA00023242"/>
    </source>
</evidence>
<dbReference type="Pfam" id="PF04950">
    <property type="entry name" value="RIBIOP_C"/>
    <property type="match status" value="1"/>
</dbReference>
<keyword evidence="8" id="KW-1185">Reference proteome</keyword>
<name>A0AA38H729_9TREE</name>
<dbReference type="InterPro" id="IPR012948">
    <property type="entry name" value="AARP2CN"/>
</dbReference>
<feature type="compositionally biased region" description="Low complexity" evidence="5">
    <location>
        <begin position="25"/>
        <end position="35"/>
    </location>
</feature>
<dbReference type="SMART" id="SM01362">
    <property type="entry name" value="DUF663"/>
    <property type="match status" value="1"/>
</dbReference>
<comment type="caution">
    <text evidence="7">The sequence shown here is derived from an EMBL/GenBank/DDBJ whole genome shotgun (WGS) entry which is preliminary data.</text>
</comment>
<dbReference type="GO" id="GO:0005730">
    <property type="term" value="C:nucleolus"/>
    <property type="evidence" value="ECO:0007669"/>
    <property type="project" value="UniProtKB-SubCell"/>
</dbReference>
<dbReference type="EMBL" id="JAKWFO010000005">
    <property type="protein sequence ID" value="KAI9635470.1"/>
    <property type="molecule type" value="Genomic_DNA"/>
</dbReference>
<evidence type="ECO:0000313" key="7">
    <source>
        <dbReference type="EMBL" id="KAI9635470.1"/>
    </source>
</evidence>